<feature type="chain" id="PRO_5019103548" evidence="3">
    <location>
        <begin position="17"/>
        <end position="129"/>
    </location>
</feature>
<sequence length="129" mass="14027">MTLNLAYFLLIALAVSWPLQPPIGSNNEPEMGEVSSSTESLRIDSEAGAAGPDKSSVALNREGVIAISAISACICVFGVISAILFYHAKKRDWQLRENFRKSAKRVAIALTPYRSSFPKDEPKNTEGLD</sequence>
<comment type="caution">
    <text evidence="4">The sequence shown here is derived from an EMBL/GenBank/DDBJ whole genome shotgun (WGS) entry which is preliminary data.</text>
</comment>
<evidence type="ECO:0000313" key="4">
    <source>
        <dbReference type="EMBL" id="RKF83399.1"/>
    </source>
</evidence>
<proteinExistence type="predicted"/>
<feature type="compositionally biased region" description="Polar residues" evidence="1">
    <location>
        <begin position="26"/>
        <end position="40"/>
    </location>
</feature>
<organism evidence="4 5">
    <name type="scientific">Golovinomyces cichoracearum</name>
    <dbReference type="NCBI Taxonomy" id="62708"/>
    <lineage>
        <taxon>Eukaryota</taxon>
        <taxon>Fungi</taxon>
        <taxon>Dikarya</taxon>
        <taxon>Ascomycota</taxon>
        <taxon>Pezizomycotina</taxon>
        <taxon>Leotiomycetes</taxon>
        <taxon>Erysiphales</taxon>
        <taxon>Erysiphaceae</taxon>
        <taxon>Golovinomyces</taxon>
    </lineage>
</organism>
<keyword evidence="2" id="KW-0812">Transmembrane</keyword>
<feature type="transmembrane region" description="Helical" evidence="2">
    <location>
        <begin position="64"/>
        <end position="86"/>
    </location>
</feature>
<evidence type="ECO:0000256" key="1">
    <source>
        <dbReference type="SAM" id="MobiDB-lite"/>
    </source>
</evidence>
<accession>A0A420J9D9</accession>
<name>A0A420J9D9_9PEZI</name>
<dbReference type="AlphaFoldDB" id="A0A420J9D9"/>
<evidence type="ECO:0000256" key="3">
    <source>
        <dbReference type="SAM" id="SignalP"/>
    </source>
</evidence>
<reference evidence="4 5" key="1">
    <citation type="journal article" date="2018" name="BMC Genomics">
        <title>Comparative genome analyses reveal sequence features reflecting distinct modes of host-adaptation between dicot and monocot powdery mildew.</title>
        <authorList>
            <person name="Wu Y."/>
            <person name="Ma X."/>
            <person name="Pan Z."/>
            <person name="Kale S.D."/>
            <person name="Song Y."/>
            <person name="King H."/>
            <person name="Zhang Q."/>
            <person name="Presley C."/>
            <person name="Deng X."/>
            <person name="Wei C.I."/>
            <person name="Xiao S."/>
        </authorList>
    </citation>
    <scope>NUCLEOTIDE SEQUENCE [LARGE SCALE GENOMIC DNA]</scope>
    <source>
        <strain evidence="4">UCSC1</strain>
    </source>
</reference>
<protein>
    <submittedName>
        <fullName evidence="4">Uncharacterized protein</fullName>
    </submittedName>
</protein>
<dbReference type="OrthoDB" id="5425637at2759"/>
<keyword evidence="3" id="KW-0732">Signal</keyword>
<evidence type="ECO:0000313" key="5">
    <source>
        <dbReference type="Proteomes" id="UP000285405"/>
    </source>
</evidence>
<feature type="region of interest" description="Disordered" evidence="1">
    <location>
        <begin position="26"/>
        <end position="54"/>
    </location>
</feature>
<keyword evidence="2" id="KW-0472">Membrane</keyword>
<evidence type="ECO:0000256" key="2">
    <source>
        <dbReference type="SAM" id="Phobius"/>
    </source>
</evidence>
<dbReference type="Proteomes" id="UP000285405">
    <property type="component" value="Unassembled WGS sequence"/>
</dbReference>
<keyword evidence="2" id="KW-1133">Transmembrane helix</keyword>
<gene>
    <name evidence="4" type="ORF">GcC1_003008</name>
</gene>
<dbReference type="EMBL" id="MCBR01000335">
    <property type="protein sequence ID" value="RKF83399.1"/>
    <property type="molecule type" value="Genomic_DNA"/>
</dbReference>
<feature type="signal peptide" evidence="3">
    <location>
        <begin position="1"/>
        <end position="16"/>
    </location>
</feature>